<sequence length="583" mass="66492">MEHEKKTYVDSFEKRVGEEIIKEMKKTIQAEKENIRESYAEKDVIDKMAEFFVELIYKDSIFIMEFIMKLYEGHGSSESLIVKHRIDSSRVIADLMLLENQLPYFILDRLFSPHLETLGIYKTLDRVILELFSLHTKVKRNTTFKHFTDMFRCAYEESLDKTPSLTDLSGPAIAEMQNASNLSRVGVEFKAYNLLNSSQQNSIHHQPLDLLSLPISIRKEVDDYSLHVAFSESCLVMSTFHASEASERILRNVIAYEQRHVTLTPFTSNYIHFINFLITSDRDVEVLIEEGVLTNGVGRPSLVVEIVNNLKGLNDAVTVSVASPGQDGSWEFKDNNIPIKDKDQLIPSLDKANRCRNLKEVYKSRTGGYDGRCTVPMLWDSRKKEVVCNESYDIIEFFNSGLNELARNADLDLSPPELKEKIQDWNQIVYPKVNNGVYRCGFAQSQEAYDGAVNELFSTLDKIEDHLGSNRYLCGERLTLADVCLFTTLIRFDPVYNNLFKCTKKKLVEYPNLYGYLRDMYQIPGVAATCDISAIMDGYYKTLFPLNASGIQPAISSSGDQESLLRPHNRDLVGKAIEAQLVV</sequence>
<dbReference type="PANTHER" id="PTHR32419:SF31">
    <property type="entry name" value="OS02G0814800 PROTEIN"/>
    <property type="match status" value="1"/>
</dbReference>
<dbReference type="FunFam" id="1.20.1050.10:FF:000045">
    <property type="entry name" value="Glutathione S-transferase family protein"/>
    <property type="match status" value="1"/>
</dbReference>
<dbReference type="Pfam" id="PF03140">
    <property type="entry name" value="DUF247"/>
    <property type="match status" value="1"/>
</dbReference>
<dbReference type="InterPro" id="IPR036282">
    <property type="entry name" value="Glutathione-S-Trfase_C_sf"/>
</dbReference>
<dbReference type="STRING" id="81972.D7MN44"/>
<organism evidence="3">
    <name type="scientific">Arabidopsis lyrata subsp. lyrata</name>
    <name type="common">Lyre-leaved rock-cress</name>
    <dbReference type="NCBI Taxonomy" id="81972"/>
    <lineage>
        <taxon>Eukaryota</taxon>
        <taxon>Viridiplantae</taxon>
        <taxon>Streptophyta</taxon>
        <taxon>Embryophyta</taxon>
        <taxon>Tracheophyta</taxon>
        <taxon>Spermatophyta</taxon>
        <taxon>Magnoliopsida</taxon>
        <taxon>eudicotyledons</taxon>
        <taxon>Gunneridae</taxon>
        <taxon>Pentapetalae</taxon>
        <taxon>rosids</taxon>
        <taxon>malvids</taxon>
        <taxon>Brassicales</taxon>
        <taxon>Brassicaceae</taxon>
        <taxon>Camelineae</taxon>
        <taxon>Arabidopsis</taxon>
    </lineage>
</organism>
<dbReference type="Pfam" id="PF13410">
    <property type="entry name" value="GST_C_2"/>
    <property type="match status" value="1"/>
</dbReference>
<dbReference type="GO" id="GO:0005737">
    <property type="term" value="C:cytoplasm"/>
    <property type="evidence" value="ECO:0007669"/>
    <property type="project" value="TreeGrafter"/>
</dbReference>
<name>D7MN44_ARALL</name>
<dbReference type="GO" id="GO:0004364">
    <property type="term" value="F:glutathione transferase activity"/>
    <property type="evidence" value="ECO:0007669"/>
    <property type="project" value="InterPro"/>
</dbReference>
<dbReference type="SUPFAM" id="SSF47616">
    <property type="entry name" value="GST C-terminal domain-like"/>
    <property type="match status" value="1"/>
</dbReference>
<dbReference type="Gene3D" id="3.40.30.10">
    <property type="entry name" value="Glutaredoxin"/>
    <property type="match status" value="1"/>
</dbReference>
<accession>D7MN44</accession>
<dbReference type="InterPro" id="IPR016639">
    <property type="entry name" value="GST_Omega/GSH"/>
</dbReference>
<evidence type="ECO:0000313" key="2">
    <source>
        <dbReference type="EMBL" id="EFH39879.1"/>
    </source>
</evidence>
<dbReference type="HOGENOM" id="CLU_468007_0_0_1"/>
<dbReference type="PANTHER" id="PTHR32419">
    <property type="entry name" value="GLUTATHIONYL-HYDROQUINONE REDUCTASE"/>
    <property type="match status" value="1"/>
</dbReference>
<protein>
    <recommendedName>
        <fullName evidence="1">GST C-terminal domain-containing protein</fullName>
    </recommendedName>
</protein>
<dbReference type="Gene3D" id="1.20.1050.10">
    <property type="match status" value="1"/>
</dbReference>
<dbReference type="EMBL" id="GL348720">
    <property type="protein sequence ID" value="EFH39879.1"/>
    <property type="molecule type" value="Genomic_DNA"/>
</dbReference>
<dbReference type="Gramene" id="fgenesh1_pg.C_scaffold_8000474">
    <property type="protein sequence ID" value="fgenesh1_pg.C_scaffold_8000474"/>
    <property type="gene ID" value="fgenesh1_pg.C_scaffold_8000474"/>
</dbReference>
<gene>
    <name evidence="2" type="ORF">ARALYDRAFT_356687</name>
</gene>
<dbReference type="Proteomes" id="UP000008694">
    <property type="component" value="Unassembled WGS sequence"/>
</dbReference>
<dbReference type="InterPro" id="IPR010987">
    <property type="entry name" value="Glutathione-S-Trfase_C-like"/>
</dbReference>
<dbReference type="InterPro" id="IPR047047">
    <property type="entry name" value="GST_Omega-like_C"/>
</dbReference>
<reference evidence="3" key="1">
    <citation type="journal article" date="2011" name="Nat. Genet.">
        <title>The Arabidopsis lyrata genome sequence and the basis of rapid genome size change.</title>
        <authorList>
            <person name="Hu T.T."/>
            <person name="Pattyn P."/>
            <person name="Bakker E.G."/>
            <person name="Cao J."/>
            <person name="Cheng J.-F."/>
            <person name="Clark R.M."/>
            <person name="Fahlgren N."/>
            <person name="Fawcett J.A."/>
            <person name="Grimwood J."/>
            <person name="Gundlach H."/>
            <person name="Haberer G."/>
            <person name="Hollister J.D."/>
            <person name="Ossowski S."/>
            <person name="Ottilar R.P."/>
            <person name="Salamov A.A."/>
            <person name="Schneeberger K."/>
            <person name="Spannagl M."/>
            <person name="Wang X."/>
            <person name="Yang L."/>
            <person name="Nasrallah M.E."/>
            <person name="Bergelson J."/>
            <person name="Carrington J.C."/>
            <person name="Gaut B.S."/>
            <person name="Schmutz J."/>
            <person name="Mayer K.F.X."/>
            <person name="Van de Peer Y."/>
            <person name="Grigoriev I.V."/>
            <person name="Nordborg M."/>
            <person name="Weigel D."/>
            <person name="Guo Y.-L."/>
        </authorList>
    </citation>
    <scope>NUCLEOTIDE SEQUENCE [LARGE SCALE GENOMIC DNA]</scope>
    <source>
        <strain evidence="3">cv. MN47</strain>
    </source>
</reference>
<proteinExistence type="predicted"/>
<feature type="domain" description="GST C-terminal" evidence="1">
    <location>
        <begin position="415"/>
        <end position="544"/>
    </location>
</feature>
<keyword evidence="3" id="KW-1185">Reference proteome</keyword>
<evidence type="ECO:0000259" key="1">
    <source>
        <dbReference type="PROSITE" id="PS50405"/>
    </source>
</evidence>
<dbReference type="eggNOG" id="KOG2903">
    <property type="taxonomic scope" value="Eukaryota"/>
</dbReference>
<dbReference type="AlphaFoldDB" id="D7MN44"/>
<evidence type="ECO:0000313" key="3">
    <source>
        <dbReference type="Proteomes" id="UP000008694"/>
    </source>
</evidence>
<dbReference type="CDD" id="cd03190">
    <property type="entry name" value="GST_C_Omega_like"/>
    <property type="match status" value="1"/>
</dbReference>
<dbReference type="PROSITE" id="PS50405">
    <property type="entry name" value="GST_CTER"/>
    <property type="match status" value="1"/>
</dbReference>
<dbReference type="InterPro" id="IPR004158">
    <property type="entry name" value="DUF247_pln"/>
</dbReference>